<dbReference type="EMBL" id="JSVC01000013">
    <property type="protein sequence ID" value="KIC94401.1"/>
    <property type="molecule type" value="Genomic_DNA"/>
</dbReference>
<proteinExistence type="predicted"/>
<dbReference type="InterPro" id="IPR024467">
    <property type="entry name" value="Xre/MbcA/ParS-like_toxin-bd"/>
</dbReference>
<dbReference type="STRING" id="1349421.OI18_12355"/>
<dbReference type="NCBIfam" id="TIGR02293">
    <property type="entry name" value="TAS_TIGR02293"/>
    <property type="match status" value="1"/>
</dbReference>
<organism evidence="2 3">
    <name type="scientific">Flavihumibacter solisilvae</name>
    <dbReference type="NCBI Taxonomy" id="1349421"/>
    <lineage>
        <taxon>Bacteria</taxon>
        <taxon>Pseudomonadati</taxon>
        <taxon>Bacteroidota</taxon>
        <taxon>Chitinophagia</taxon>
        <taxon>Chitinophagales</taxon>
        <taxon>Chitinophagaceae</taxon>
        <taxon>Flavihumibacter</taxon>
    </lineage>
</organism>
<reference evidence="2 3" key="1">
    <citation type="submission" date="2014-11" db="EMBL/GenBank/DDBJ databases">
        <title>Genome sequence of Flavihumibacter solisilvae 3-3.</title>
        <authorList>
            <person name="Zhou G."/>
            <person name="Li M."/>
            <person name="Wang G."/>
        </authorList>
    </citation>
    <scope>NUCLEOTIDE SEQUENCE [LARGE SCALE GENOMIC DNA]</scope>
    <source>
        <strain evidence="2 3">3-3</strain>
    </source>
</reference>
<dbReference type="AlphaFoldDB" id="A0A0C1L476"/>
<sequence length="164" mass="19087">MEPATIRIRKQLDREVKQLTLDISYVLGSEYKKLTFSDFLSNKMLLVRVIRHGIPYSFFNLIQDFTPFSEKDWSNLLDMSTKSLQRYKSDARVFKPIHAEKIIEMAEVTEIGVEVFGDMEKFRQWLHTPNFALGKMPPIDLLADSYGKDLVISELNRINHGIFA</sequence>
<dbReference type="Proteomes" id="UP000031408">
    <property type="component" value="Unassembled WGS sequence"/>
</dbReference>
<name>A0A0C1L476_9BACT</name>
<comment type="caution">
    <text evidence="2">The sequence shown here is derived from an EMBL/GenBank/DDBJ whole genome shotgun (WGS) entry which is preliminary data.</text>
</comment>
<gene>
    <name evidence="2" type="ORF">OI18_12355</name>
</gene>
<keyword evidence="3" id="KW-1185">Reference proteome</keyword>
<evidence type="ECO:0000313" key="2">
    <source>
        <dbReference type="EMBL" id="KIC94401.1"/>
    </source>
</evidence>
<dbReference type="InterPro" id="IPR011979">
    <property type="entry name" value="Antitox_Xre"/>
</dbReference>
<dbReference type="RefSeq" id="WP_039140161.1">
    <property type="nucleotide sequence ID" value="NZ_JSVC01000013.1"/>
</dbReference>
<protein>
    <submittedName>
        <fullName evidence="2">Antitoxin</fullName>
    </submittedName>
</protein>
<dbReference type="Pfam" id="PF09722">
    <property type="entry name" value="Xre_MbcA_ParS_C"/>
    <property type="match status" value="1"/>
</dbReference>
<evidence type="ECO:0000259" key="1">
    <source>
        <dbReference type="Pfam" id="PF09722"/>
    </source>
</evidence>
<dbReference type="OrthoDB" id="5770459at2"/>
<evidence type="ECO:0000313" key="3">
    <source>
        <dbReference type="Proteomes" id="UP000031408"/>
    </source>
</evidence>
<feature type="domain" description="Antitoxin Xre/MbcA/ParS-like toxin-binding" evidence="1">
    <location>
        <begin position="113"/>
        <end position="161"/>
    </location>
</feature>
<accession>A0A0C1L476</accession>